<dbReference type="AlphaFoldDB" id="A0A9X0WDP6"/>
<dbReference type="EMBL" id="NRRY01000079">
    <property type="protein sequence ID" value="MBK1621502.1"/>
    <property type="molecule type" value="Genomic_DNA"/>
</dbReference>
<comment type="caution">
    <text evidence="1">The sequence shown here is derived from an EMBL/GenBank/DDBJ whole genome shotgun (WGS) entry which is preliminary data.</text>
</comment>
<name>A0A9X0WDP6_9GAMM</name>
<accession>A0A9X0WDP6</accession>
<dbReference type="Proteomes" id="UP001138768">
    <property type="component" value="Unassembled WGS sequence"/>
</dbReference>
<dbReference type="RefSeq" id="WP_200250905.1">
    <property type="nucleotide sequence ID" value="NZ_NRRY01000079.1"/>
</dbReference>
<protein>
    <submittedName>
        <fullName evidence="1">Uncharacterized protein</fullName>
    </submittedName>
</protein>
<sequence>MPTTIHDKFASILAEIERTGSANTQRLTVLKTWFEPGDRLRAFACWMIERIVAEQQAASSEAEALITEAGTALHATDSTGTPHWVGMQRLLRRLQAFHSEYRRVKSYQVRIIHDRSVLLLEEAFRIILRQADQPADGYRLAADDCEHDDGRYGTTLNGPAKARVQAIADFVAEQEAREAKAQGPYVSLGV</sequence>
<gene>
    <name evidence="1" type="ORF">CKO42_24440</name>
</gene>
<evidence type="ECO:0000313" key="2">
    <source>
        <dbReference type="Proteomes" id="UP001138768"/>
    </source>
</evidence>
<organism evidence="1 2">
    <name type="scientific">Lamprobacter modestohalophilus</name>
    <dbReference type="NCBI Taxonomy" id="1064514"/>
    <lineage>
        <taxon>Bacteria</taxon>
        <taxon>Pseudomonadati</taxon>
        <taxon>Pseudomonadota</taxon>
        <taxon>Gammaproteobacteria</taxon>
        <taxon>Chromatiales</taxon>
        <taxon>Chromatiaceae</taxon>
        <taxon>Lamprobacter</taxon>
    </lineage>
</organism>
<evidence type="ECO:0000313" key="1">
    <source>
        <dbReference type="EMBL" id="MBK1621502.1"/>
    </source>
</evidence>
<reference evidence="1 2" key="1">
    <citation type="journal article" date="2020" name="Microorganisms">
        <title>Osmotic Adaptation and Compatible Solute Biosynthesis of Phototrophic Bacteria as Revealed from Genome Analyses.</title>
        <authorList>
            <person name="Imhoff J.F."/>
            <person name="Rahn T."/>
            <person name="Kunzel S."/>
            <person name="Keller A."/>
            <person name="Neulinger S.C."/>
        </authorList>
    </citation>
    <scope>NUCLEOTIDE SEQUENCE [LARGE SCALE GENOMIC DNA]</scope>
    <source>
        <strain evidence="1 2">DSM 25653</strain>
    </source>
</reference>
<keyword evidence="2" id="KW-1185">Reference proteome</keyword>
<proteinExistence type="predicted"/>